<dbReference type="EMBL" id="NBNE01004426">
    <property type="protein sequence ID" value="OWZ05445.1"/>
    <property type="molecule type" value="Genomic_DNA"/>
</dbReference>
<dbReference type="SUPFAM" id="SSF56672">
    <property type="entry name" value="DNA/RNA polymerases"/>
    <property type="match status" value="1"/>
</dbReference>
<gene>
    <name evidence="10" type="ORF">PHMEG_00022468</name>
</gene>
<keyword evidence="4" id="KW-0540">Nuclease</keyword>
<organism evidence="10 11">
    <name type="scientific">Phytophthora megakarya</name>
    <dbReference type="NCBI Taxonomy" id="4795"/>
    <lineage>
        <taxon>Eukaryota</taxon>
        <taxon>Sar</taxon>
        <taxon>Stramenopiles</taxon>
        <taxon>Oomycota</taxon>
        <taxon>Peronosporomycetes</taxon>
        <taxon>Peronosporales</taxon>
        <taxon>Peronosporaceae</taxon>
        <taxon>Phytophthora</taxon>
    </lineage>
</organism>
<proteinExistence type="predicted"/>
<sequence length="849" mass="94715">MWWVTMNQGLTKRQQTWTYLKKELLKRFGPRKNKAAAEWRVNNRSKLYGESYNDFAAGLRKAADRNRVSERVFLAQYYRYLDKTTRQLVKMDPRPRTLEEAVAKTNKIDDPADNITQGVRTLGQAFPLAPQTQLATVTGALGQTVVIPGVGGMSLPAELTEAVVNATATEPANQDAVTVFTNQQGVWNDYAGIYETPPGRKWNGRFWEKVSTKRKARRSPSTPPAETRQSRAKRTRDDSGDEEPPEKSSQKRKAATKTAIDVGSSQVARVGALRQSETATLCHQGCIRCGAKDHHLRQCPEEPRCLACRKPETSCANDGGPGKRLAGARRWLQHKVRKHKRVLRARAKLERSGRDLERQVKETRRATRKRDGTEALKKLHERQKQHGTDKAPRTAGDLESARVSLVQRRSDTAGERVIDETVQCVGAEDGLPTACMTIDGELKLIKLDSCARYSVAGTEWMECGDKLTGDAPVEYVEGIGGFLLEVLGVWRFQFERVFGETVGVDALIITGCTDEFLLGVDFMTNKNANMDFGRKEVKYVEAGRRKVAAGRKAARVQLTPNAVTPIKFSVAAKDGERGVFIPTHATGAVLLAATLTTVRGGRAWIPAINANGAPARLPNKKELGTWLSVDEDMEILVVNQNLDSDRLNAWLKNLGDDVTPLSNEDEVRIGVEDPEARELVKRLLRVYRRLTADTSYFPPATALSIEHHIDTCDTAPILMKRRRHAQSEDQIIEDNVEKMLKAGVIEEGNGAWGYPVVLVRKKDGEVRFCIDYRALNKVTKKDVYPLPRIDETLEPLSGALLFTTFDLKAGYWQILVALADRDKTAFTTKKGLYRFLCMPFGLTNAPSTF</sequence>
<comment type="caution">
    <text evidence="10">The sequence shown here is derived from an EMBL/GenBank/DDBJ whole genome shotgun (WGS) entry which is preliminary data.</text>
</comment>
<evidence type="ECO:0000313" key="10">
    <source>
        <dbReference type="EMBL" id="OWZ05445.1"/>
    </source>
</evidence>
<evidence type="ECO:0000256" key="3">
    <source>
        <dbReference type="ARBA" id="ARBA00022695"/>
    </source>
</evidence>
<evidence type="ECO:0000256" key="7">
    <source>
        <dbReference type="ARBA" id="ARBA00022918"/>
    </source>
</evidence>
<dbReference type="PANTHER" id="PTHR24559">
    <property type="entry name" value="TRANSPOSON TY3-I GAG-POL POLYPROTEIN"/>
    <property type="match status" value="1"/>
</dbReference>
<keyword evidence="3" id="KW-0548">Nucleotidyltransferase</keyword>
<feature type="region of interest" description="Disordered" evidence="8">
    <location>
        <begin position="353"/>
        <end position="400"/>
    </location>
</feature>
<accession>A0A225VJC2</accession>
<evidence type="ECO:0000256" key="4">
    <source>
        <dbReference type="ARBA" id="ARBA00022722"/>
    </source>
</evidence>
<dbReference type="InterPro" id="IPR053134">
    <property type="entry name" value="RNA-dir_DNA_polymerase"/>
</dbReference>
<dbReference type="AlphaFoldDB" id="A0A225VJC2"/>
<evidence type="ECO:0000256" key="2">
    <source>
        <dbReference type="ARBA" id="ARBA00022679"/>
    </source>
</evidence>
<dbReference type="Gene3D" id="3.30.70.270">
    <property type="match status" value="1"/>
</dbReference>
<evidence type="ECO:0000313" key="11">
    <source>
        <dbReference type="Proteomes" id="UP000198211"/>
    </source>
</evidence>
<dbReference type="GO" id="GO:0008233">
    <property type="term" value="F:peptidase activity"/>
    <property type="evidence" value="ECO:0007669"/>
    <property type="project" value="UniProtKB-KW"/>
</dbReference>
<evidence type="ECO:0000256" key="5">
    <source>
        <dbReference type="ARBA" id="ARBA00022759"/>
    </source>
</evidence>
<keyword evidence="5" id="KW-0255">Endonuclease</keyword>
<feature type="compositionally biased region" description="Basic and acidic residues" evidence="8">
    <location>
        <begin position="353"/>
        <end position="392"/>
    </location>
</feature>
<dbReference type="Proteomes" id="UP000198211">
    <property type="component" value="Unassembled WGS sequence"/>
</dbReference>
<dbReference type="Pfam" id="PF00078">
    <property type="entry name" value="RVT_1"/>
    <property type="match status" value="1"/>
</dbReference>
<dbReference type="InterPro" id="IPR043502">
    <property type="entry name" value="DNA/RNA_pol_sf"/>
</dbReference>
<dbReference type="PANTHER" id="PTHR24559:SF444">
    <property type="entry name" value="REVERSE TRANSCRIPTASE DOMAIN-CONTAINING PROTEIN"/>
    <property type="match status" value="1"/>
</dbReference>
<feature type="non-terminal residue" evidence="10">
    <location>
        <position position="1"/>
    </location>
</feature>
<dbReference type="GO" id="GO:0004519">
    <property type="term" value="F:endonuclease activity"/>
    <property type="evidence" value="ECO:0007669"/>
    <property type="project" value="UniProtKB-KW"/>
</dbReference>
<evidence type="ECO:0000259" key="9">
    <source>
        <dbReference type="Pfam" id="PF00078"/>
    </source>
</evidence>
<dbReference type="OrthoDB" id="120414at2759"/>
<dbReference type="GO" id="GO:0006508">
    <property type="term" value="P:proteolysis"/>
    <property type="evidence" value="ECO:0007669"/>
    <property type="project" value="UniProtKB-KW"/>
</dbReference>
<feature type="domain" description="Reverse transcriptase" evidence="9">
    <location>
        <begin position="759"/>
        <end position="849"/>
    </location>
</feature>
<keyword evidence="2" id="KW-0808">Transferase</keyword>
<dbReference type="InterPro" id="IPR043128">
    <property type="entry name" value="Rev_trsase/Diguanyl_cyclase"/>
</dbReference>
<name>A0A225VJC2_9STRA</name>
<reference evidence="11" key="1">
    <citation type="submission" date="2017-03" db="EMBL/GenBank/DDBJ databases">
        <title>Phytopthora megakarya and P. palmivora, two closely related causual agents of cacao black pod achieved similar genome size and gene model numbers by different mechanisms.</title>
        <authorList>
            <person name="Ali S."/>
            <person name="Shao J."/>
            <person name="Larry D.J."/>
            <person name="Kronmiller B."/>
            <person name="Shen D."/>
            <person name="Strem M.D."/>
            <person name="Melnick R.L."/>
            <person name="Guiltinan M.J."/>
            <person name="Tyler B.M."/>
            <person name="Meinhardt L.W."/>
            <person name="Bailey B.A."/>
        </authorList>
    </citation>
    <scope>NUCLEOTIDE SEQUENCE [LARGE SCALE GENOMIC DNA]</scope>
    <source>
        <strain evidence="11">zdho120</strain>
    </source>
</reference>
<dbReference type="CDD" id="cd01647">
    <property type="entry name" value="RT_LTR"/>
    <property type="match status" value="1"/>
</dbReference>
<protein>
    <recommendedName>
        <fullName evidence="9">Reverse transcriptase domain-containing protein</fullName>
    </recommendedName>
</protein>
<dbReference type="FunFam" id="3.10.10.10:FF:000007">
    <property type="entry name" value="Retrovirus-related Pol polyprotein from transposon 17.6-like Protein"/>
    <property type="match status" value="1"/>
</dbReference>
<evidence type="ECO:0000256" key="6">
    <source>
        <dbReference type="ARBA" id="ARBA00022801"/>
    </source>
</evidence>
<keyword evidence="6" id="KW-0378">Hydrolase</keyword>
<evidence type="ECO:0000256" key="8">
    <source>
        <dbReference type="SAM" id="MobiDB-lite"/>
    </source>
</evidence>
<dbReference type="Gene3D" id="3.10.10.10">
    <property type="entry name" value="HIV Type 1 Reverse Transcriptase, subunit A, domain 1"/>
    <property type="match status" value="1"/>
</dbReference>
<keyword evidence="7" id="KW-0695">RNA-directed DNA polymerase</keyword>
<evidence type="ECO:0000256" key="1">
    <source>
        <dbReference type="ARBA" id="ARBA00022670"/>
    </source>
</evidence>
<dbReference type="GO" id="GO:0003964">
    <property type="term" value="F:RNA-directed DNA polymerase activity"/>
    <property type="evidence" value="ECO:0007669"/>
    <property type="project" value="UniProtKB-KW"/>
</dbReference>
<dbReference type="InterPro" id="IPR000477">
    <property type="entry name" value="RT_dom"/>
</dbReference>
<feature type="region of interest" description="Disordered" evidence="8">
    <location>
        <begin position="210"/>
        <end position="261"/>
    </location>
</feature>
<keyword evidence="11" id="KW-1185">Reference proteome</keyword>
<keyword evidence="1" id="KW-0645">Protease</keyword>